<dbReference type="InterPro" id="IPR001584">
    <property type="entry name" value="Integrase_cat-core"/>
</dbReference>
<dbReference type="PANTHER" id="PTHR37984:SF5">
    <property type="entry name" value="PROTEIN NYNRIN-LIKE"/>
    <property type="match status" value="1"/>
</dbReference>
<feature type="region of interest" description="Disordered" evidence="17">
    <location>
        <begin position="327"/>
        <end position="362"/>
    </location>
</feature>
<dbReference type="EMBL" id="CP144749">
    <property type="protein sequence ID" value="WVZ75848.1"/>
    <property type="molecule type" value="Genomic_DNA"/>
</dbReference>
<keyword evidence="3" id="KW-0808">Transferase</keyword>
<feature type="compositionally biased region" description="Basic and acidic residues" evidence="17">
    <location>
        <begin position="127"/>
        <end position="136"/>
    </location>
</feature>
<name>A0AAQ3TL78_PASNO</name>
<dbReference type="InterPro" id="IPR001878">
    <property type="entry name" value="Znf_CCHC"/>
</dbReference>
<dbReference type="GO" id="GO:0003964">
    <property type="term" value="F:RNA-directed DNA polymerase activity"/>
    <property type="evidence" value="ECO:0007669"/>
    <property type="project" value="UniProtKB-KW"/>
</dbReference>
<dbReference type="PANTHER" id="PTHR37984">
    <property type="entry name" value="PROTEIN CBG26694"/>
    <property type="match status" value="1"/>
</dbReference>
<keyword evidence="11" id="KW-0229">DNA integration</keyword>
<dbReference type="InterPro" id="IPR036397">
    <property type="entry name" value="RNaseH_sf"/>
</dbReference>
<dbReference type="InterPro" id="IPR050951">
    <property type="entry name" value="Retrovirus_Pol_polyprotein"/>
</dbReference>
<dbReference type="GO" id="GO:0006508">
    <property type="term" value="P:proteolysis"/>
    <property type="evidence" value="ECO:0007669"/>
    <property type="project" value="UniProtKB-KW"/>
</dbReference>
<evidence type="ECO:0000256" key="12">
    <source>
        <dbReference type="ARBA" id="ARBA00022918"/>
    </source>
</evidence>
<dbReference type="PROSITE" id="PS50158">
    <property type="entry name" value="ZF_CCHC"/>
    <property type="match status" value="1"/>
</dbReference>
<gene>
    <name evidence="20" type="ORF">U9M48_023872</name>
</gene>
<dbReference type="Gene3D" id="1.10.340.70">
    <property type="match status" value="1"/>
</dbReference>
<dbReference type="InterPro" id="IPR043502">
    <property type="entry name" value="DNA/RNA_pol_sf"/>
</dbReference>
<evidence type="ECO:0000256" key="13">
    <source>
        <dbReference type="ARBA" id="ARBA00022932"/>
    </source>
</evidence>
<dbReference type="InterPro" id="IPR001969">
    <property type="entry name" value="Aspartic_peptidase_AS"/>
</dbReference>
<dbReference type="GO" id="GO:0003887">
    <property type="term" value="F:DNA-directed DNA polymerase activity"/>
    <property type="evidence" value="ECO:0007669"/>
    <property type="project" value="UniProtKB-KW"/>
</dbReference>
<feature type="domain" description="Integrase catalytic" evidence="19">
    <location>
        <begin position="870"/>
        <end position="1033"/>
    </location>
</feature>
<accession>A0AAQ3TL78</accession>
<evidence type="ECO:0000256" key="14">
    <source>
        <dbReference type="ARBA" id="ARBA00023125"/>
    </source>
</evidence>
<dbReference type="Pfam" id="PF17917">
    <property type="entry name" value="RT_RNaseH"/>
    <property type="match status" value="1"/>
</dbReference>
<keyword evidence="13" id="KW-0239">DNA-directed DNA polymerase</keyword>
<keyword evidence="21" id="KW-1185">Reference proteome</keyword>
<evidence type="ECO:0000256" key="3">
    <source>
        <dbReference type="ARBA" id="ARBA00022679"/>
    </source>
</evidence>
<dbReference type="PROSITE" id="PS00141">
    <property type="entry name" value="ASP_PROTEASE"/>
    <property type="match status" value="1"/>
</dbReference>
<feature type="compositionally biased region" description="Polar residues" evidence="17">
    <location>
        <begin position="284"/>
        <end position="293"/>
    </location>
</feature>
<dbReference type="InterPro" id="IPR041588">
    <property type="entry name" value="Integrase_H2C2"/>
</dbReference>
<keyword evidence="8" id="KW-0255">Endonuclease</keyword>
<evidence type="ECO:0000256" key="9">
    <source>
        <dbReference type="ARBA" id="ARBA00022801"/>
    </source>
</evidence>
<evidence type="ECO:0000256" key="6">
    <source>
        <dbReference type="ARBA" id="ARBA00022723"/>
    </source>
</evidence>
<dbReference type="InterPro" id="IPR056924">
    <property type="entry name" value="SH3_Tf2-1"/>
</dbReference>
<dbReference type="GO" id="GO:0003677">
    <property type="term" value="F:DNA binding"/>
    <property type="evidence" value="ECO:0007669"/>
    <property type="project" value="UniProtKB-KW"/>
</dbReference>
<dbReference type="GO" id="GO:0008270">
    <property type="term" value="F:zinc ion binding"/>
    <property type="evidence" value="ECO:0007669"/>
    <property type="project" value="UniProtKB-KW"/>
</dbReference>
<keyword evidence="6" id="KW-0479">Metal-binding</keyword>
<keyword evidence="12" id="KW-0695">RNA-directed DNA polymerase</keyword>
<keyword evidence="7" id="KW-0064">Aspartyl protease</keyword>
<keyword evidence="16" id="KW-0862">Zinc</keyword>
<dbReference type="CDD" id="cd09274">
    <property type="entry name" value="RNase_HI_RT_Ty3"/>
    <property type="match status" value="1"/>
</dbReference>
<protein>
    <recommendedName>
        <fullName evidence="1">RNA-directed DNA polymerase</fullName>
        <ecNumber evidence="1">2.7.7.49</ecNumber>
    </recommendedName>
</protein>
<dbReference type="GO" id="GO:0004519">
    <property type="term" value="F:endonuclease activity"/>
    <property type="evidence" value="ECO:0007669"/>
    <property type="project" value="UniProtKB-KW"/>
</dbReference>
<evidence type="ECO:0000259" key="18">
    <source>
        <dbReference type="PROSITE" id="PS50158"/>
    </source>
</evidence>
<evidence type="ECO:0000256" key="10">
    <source>
        <dbReference type="ARBA" id="ARBA00022842"/>
    </source>
</evidence>
<dbReference type="Gene3D" id="3.30.70.270">
    <property type="match status" value="2"/>
</dbReference>
<dbReference type="FunFam" id="3.30.70.270:FF:000003">
    <property type="entry name" value="Transposon Ty3-G Gag-Pol polyprotein"/>
    <property type="match status" value="1"/>
</dbReference>
<dbReference type="Pfam" id="PF24626">
    <property type="entry name" value="SH3_Tf2-1"/>
    <property type="match status" value="1"/>
</dbReference>
<dbReference type="InterPro" id="IPR016197">
    <property type="entry name" value="Chromo-like_dom_sf"/>
</dbReference>
<dbReference type="Pfam" id="PF00098">
    <property type="entry name" value="zf-CCHC"/>
    <property type="match status" value="1"/>
</dbReference>
<evidence type="ECO:0000256" key="8">
    <source>
        <dbReference type="ARBA" id="ARBA00022759"/>
    </source>
</evidence>
<dbReference type="FunFam" id="3.10.20.370:FF:000001">
    <property type="entry name" value="Retrovirus-related Pol polyprotein from transposon 17.6-like protein"/>
    <property type="match status" value="1"/>
</dbReference>
<dbReference type="Pfam" id="PF17921">
    <property type="entry name" value="Integrase_H2C2"/>
    <property type="match status" value="1"/>
</dbReference>
<dbReference type="InterPro" id="IPR036875">
    <property type="entry name" value="Znf_CCHC_sf"/>
</dbReference>
<evidence type="ECO:0000313" key="21">
    <source>
        <dbReference type="Proteomes" id="UP001341281"/>
    </source>
</evidence>
<dbReference type="InterPro" id="IPR043128">
    <property type="entry name" value="Rev_trsase/Diguanyl_cyclase"/>
</dbReference>
<dbReference type="AlphaFoldDB" id="A0AAQ3TL78"/>
<feature type="region of interest" description="Disordered" evidence="17">
    <location>
        <begin position="268"/>
        <end position="308"/>
    </location>
</feature>
<dbReference type="Pfam" id="PF00078">
    <property type="entry name" value="RVT_1"/>
    <property type="match status" value="1"/>
</dbReference>
<feature type="domain" description="CCHC-type" evidence="18">
    <location>
        <begin position="311"/>
        <end position="326"/>
    </location>
</feature>
<keyword evidence="16" id="KW-0863">Zinc-finger</keyword>
<evidence type="ECO:0000256" key="7">
    <source>
        <dbReference type="ARBA" id="ARBA00022750"/>
    </source>
</evidence>
<dbReference type="CDD" id="cd01647">
    <property type="entry name" value="RT_LTR"/>
    <property type="match status" value="1"/>
</dbReference>
<keyword evidence="10" id="KW-0460">Magnesium</keyword>
<feature type="region of interest" description="Disordered" evidence="17">
    <location>
        <begin position="112"/>
        <end position="147"/>
    </location>
</feature>
<feature type="compositionally biased region" description="Pro residues" evidence="17">
    <location>
        <begin position="113"/>
        <end position="126"/>
    </location>
</feature>
<dbReference type="GO" id="GO:0004190">
    <property type="term" value="F:aspartic-type endopeptidase activity"/>
    <property type="evidence" value="ECO:0007669"/>
    <property type="project" value="UniProtKB-KW"/>
</dbReference>
<evidence type="ECO:0000256" key="5">
    <source>
        <dbReference type="ARBA" id="ARBA00022722"/>
    </source>
</evidence>
<keyword evidence="5" id="KW-0540">Nuclease</keyword>
<dbReference type="InterPro" id="IPR041373">
    <property type="entry name" value="RT_RNaseH"/>
</dbReference>
<evidence type="ECO:0000313" key="20">
    <source>
        <dbReference type="EMBL" id="WVZ75848.1"/>
    </source>
</evidence>
<sequence>MGDTPCCAGTIASRSTRPWRWPWRTPLGRLLGFSRRTTTPHSPPVPHRYFPHRQSGDTEHEIASIQGEDNRQLLKLVRYVSALITAYVRVSEELHHRNGEVFHLQAQLDRVAGPPPQAQAQPPPPPPRDRRGDFLKGHPPTFSHATEPLQADDWLRAVERQLDIAQCNDRERVLYGSGHLRGAALDWWESYKVQDREAFTWAQFRENFRNHHLARYATAEVAEDREKQEYFLEGLNDELQYQLMNHTFPSFHQLVDRALFTERKRQEIEERKRKYNNSSSSSNTRPRFSQAQRQVQTTPPTTNQTTGVGPCYKCGGAGHYANACPRKVQSNQQGQQSGQRQNPPQPQQGRPNQQGKASWQGKVNHVTAESAAEAPNVVLGTFLVNSHPATVLFDTGATHSFITKSYAEQYNIPIRFGLYEYTVMSFGLTNAPAYFMNLMNKVFMEYLDKFVVVFIDDILIYSKTEEEHEEHLRLVLQKLREHKLYAKLSKCEFWLDQVPFLGHIVSKGGIMVDPSKISSVMDWKVPEFVKEVRGFLGLAGYYRRFIESFSKIAKPMTSLLEKGVPFIWTKERQAAFDELKTRLTTAPVLTLPDLTKSFTVYCDASKEGLGCVLMQEGKVIAYASRQLRKHEVNYPTHDLELAAVVHALKIWRHYLFGNRCEIYTDHKSLKYIFTQNELNIRQRRWLELIKDYDLQIHYHPGKANVVADALSRKSYVNMAVAFQMPLELCAEFESLNLGFVHHTTIATFEAEPTLEQEIRKHQKTDEKVQEIREQIKADKAPHFREDEQGTVWYKDRVCVPEVDIIRKLILSEAHDTAYSIHPGSTKMYHDLKERFWWYGMKRVVAEYVAVCDTCQRLKAEHQRPTGLLQPLKIPEWKREEISMDFIVGLPRTQKGYNSIWVVVDRLTKVAHFIPVNTTYSGARLAELYISRIVCLHGVPKRIISDRSSQFTSRFWEQLHDSLDSKLRFSTAYHPQTDGQTERTNQILEDMLRACAIQYGTSWDKSPPYAEFSYNNSYQASLKKSPFEALYGRRCRTPLFWNQTGEKQVFVPDLIRDAEQQIKMVRENLRVAQSRQKSYADVRRRDLTSKVDDFVYLKVSPMRGIRRFNMKGKLAPRYISPFKIVERKGEVAYKLELPSNLSGIHNVFHVSQLKKCLRVPGEQAPLEGLDVQEDLTYTEHPVKILETFESRNRRVKMCRVQWKHHTEDEATWEREEELRATYPGLFATHL</sequence>
<proteinExistence type="predicted"/>
<dbReference type="EC" id="2.7.7.49" evidence="1"/>
<evidence type="ECO:0000256" key="17">
    <source>
        <dbReference type="SAM" id="MobiDB-lite"/>
    </source>
</evidence>
<dbReference type="InterPro" id="IPR021109">
    <property type="entry name" value="Peptidase_aspartic_dom_sf"/>
</dbReference>
<keyword evidence="2" id="KW-0645">Protease</keyword>
<dbReference type="SUPFAM" id="SSF57756">
    <property type="entry name" value="Retrovirus zinc finger-like domains"/>
    <property type="match status" value="1"/>
</dbReference>
<evidence type="ECO:0000256" key="16">
    <source>
        <dbReference type="PROSITE-ProRule" id="PRU00047"/>
    </source>
</evidence>
<feature type="compositionally biased region" description="Low complexity" evidence="17">
    <location>
        <begin position="329"/>
        <end position="355"/>
    </location>
</feature>
<evidence type="ECO:0000256" key="2">
    <source>
        <dbReference type="ARBA" id="ARBA00022670"/>
    </source>
</evidence>
<dbReference type="GO" id="GO:0015074">
    <property type="term" value="P:DNA integration"/>
    <property type="evidence" value="ECO:0007669"/>
    <property type="project" value="UniProtKB-KW"/>
</dbReference>
<keyword evidence="14" id="KW-0238">DNA-binding</keyword>
<evidence type="ECO:0000256" key="11">
    <source>
        <dbReference type="ARBA" id="ARBA00022908"/>
    </source>
</evidence>
<dbReference type="SUPFAM" id="SSF54160">
    <property type="entry name" value="Chromo domain-like"/>
    <property type="match status" value="1"/>
</dbReference>
<dbReference type="SMART" id="SM00343">
    <property type="entry name" value="ZnF_C2HC"/>
    <property type="match status" value="1"/>
</dbReference>
<keyword evidence="15" id="KW-0233">DNA recombination</keyword>
<dbReference type="GO" id="GO:0006310">
    <property type="term" value="P:DNA recombination"/>
    <property type="evidence" value="ECO:0007669"/>
    <property type="project" value="UniProtKB-KW"/>
</dbReference>
<dbReference type="Proteomes" id="UP001341281">
    <property type="component" value="Chromosome 05"/>
</dbReference>
<evidence type="ECO:0000256" key="15">
    <source>
        <dbReference type="ARBA" id="ARBA00023172"/>
    </source>
</evidence>
<dbReference type="CDD" id="cd00303">
    <property type="entry name" value="retropepsin_like"/>
    <property type="match status" value="1"/>
</dbReference>
<keyword evidence="9" id="KW-0378">Hydrolase</keyword>
<dbReference type="Gene3D" id="3.30.420.10">
    <property type="entry name" value="Ribonuclease H-like superfamily/Ribonuclease H"/>
    <property type="match status" value="2"/>
</dbReference>
<evidence type="ECO:0000256" key="1">
    <source>
        <dbReference type="ARBA" id="ARBA00012493"/>
    </source>
</evidence>
<dbReference type="InterPro" id="IPR012337">
    <property type="entry name" value="RNaseH-like_sf"/>
</dbReference>
<reference evidence="20 21" key="1">
    <citation type="submission" date="2024-02" db="EMBL/GenBank/DDBJ databases">
        <title>High-quality chromosome-scale genome assembly of Pensacola bahiagrass (Paspalum notatum Flugge var. saurae).</title>
        <authorList>
            <person name="Vega J.M."/>
            <person name="Podio M."/>
            <person name="Orjuela J."/>
            <person name="Siena L.A."/>
            <person name="Pessino S.C."/>
            <person name="Combes M.C."/>
            <person name="Mariac C."/>
            <person name="Albertini E."/>
            <person name="Pupilli F."/>
            <person name="Ortiz J.P.A."/>
            <person name="Leblanc O."/>
        </authorList>
    </citation>
    <scope>NUCLEOTIDE SEQUENCE [LARGE SCALE GENOMIC DNA]</scope>
    <source>
        <strain evidence="20">R1</strain>
        <tissue evidence="20">Leaf</tissue>
    </source>
</reference>
<keyword evidence="4" id="KW-0548">Nucleotidyltransferase</keyword>
<evidence type="ECO:0000256" key="4">
    <source>
        <dbReference type="ARBA" id="ARBA00022695"/>
    </source>
</evidence>
<dbReference type="PROSITE" id="PS50994">
    <property type="entry name" value="INTEGRASE"/>
    <property type="match status" value="1"/>
</dbReference>
<dbReference type="SUPFAM" id="SSF50630">
    <property type="entry name" value="Acid proteases"/>
    <property type="match status" value="1"/>
</dbReference>
<organism evidence="20 21">
    <name type="scientific">Paspalum notatum var. saurae</name>
    <dbReference type="NCBI Taxonomy" id="547442"/>
    <lineage>
        <taxon>Eukaryota</taxon>
        <taxon>Viridiplantae</taxon>
        <taxon>Streptophyta</taxon>
        <taxon>Embryophyta</taxon>
        <taxon>Tracheophyta</taxon>
        <taxon>Spermatophyta</taxon>
        <taxon>Magnoliopsida</taxon>
        <taxon>Liliopsida</taxon>
        <taxon>Poales</taxon>
        <taxon>Poaceae</taxon>
        <taxon>PACMAD clade</taxon>
        <taxon>Panicoideae</taxon>
        <taxon>Andropogonodae</taxon>
        <taxon>Paspaleae</taxon>
        <taxon>Paspalinae</taxon>
        <taxon>Paspalum</taxon>
    </lineage>
</organism>
<dbReference type="FunFam" id="3.30.420.10:FF:000032">
    <property type="entry name" value="Retrovirus-related Pol polyprotein from transposon 297-like Protein"/>
    <property type="match status" value="1"/>
</dbReference>
<dbReference type="FunFam" id="3.30.70.270:FF:000020">
    <property type="entry name" value="Transposon Tf2-6 polyprotein-like Protein"/>
    <property type="match status" value="1"/>
</dbReference>
<dbReference type="SUPFAM" id="SSF56672">
    <property type="entry name" value="DNA/RNA polymerases"/>
    <property type="match status" value="1"/>
</dbReference>
<dbReference type="InterPro" id="IPR000477">
    <property type="entry name" value="RT_dom"/>
</dbReference>
<dbReference type="SUPFAM" id="SSF53098">
    <property type="entry name" value="Ribonuclease H-like"/>
    <property type="match status" value="1"/>
</dbReference>
<feature type="compositionally biased region" description="Low complexity" evidence="17">
    <location>
        <begin position="294"/>
        <end position="308"/>
    </location>
</feature>
<evidence type="ECO:0000259" key="19">
    <source>
        <dbReference type="PROSITE" id="PS50994"/>
    </source>
</evidence>